<comment type="caution">
    <text evidence="2">The sequence shown here is derived from an EMBL/GenBank/DDBJ whole genome shotgun (WGS) entry which is preliminary data.</text>
</comment>
<accession>A0AAD1U825</accession>
<dbReference type="AlphaFoldDB" id="A0AAD1U825"/>
<proteinExistence type="predicted"/>
<evidence type="ECO:0000256" key="1">
    <source>
        <dbReference type="SAM" id="Phobius"/>
    </source>
</evidence>
<name>A0AAD1U825_EUPCR</name>
<keyword evidence="3" id="KW-1185">Reference proteome</keyword>
<dbReference type="EMBL" id="CAMPGE010004828">
    <property type="protein sequence ID" value="CAI2363678.1"/>
    <property type="molecule type" value="Genomic_DNA"/>
</dbReference>
<keyword evidence="1" id="KW-0812">Transmembrane</keyword>
<reference evidence="2" key="1">
    <citation type="submission" date="2023-07" db="EMBL/GenBank/DDBJ databases">
        <authorList>
            <consortium name="AG Swart"/>
            <person name="Singh M."/>
            <person name="Singh A."/>
            <person name="Seah K."/>
            <person name="Emmerich C."/>
        </authorList>
    </citation>
    <scope>NUCLEOTIDE SEQUENCE</scope>
    <source>
        <strain evidence="2">DP1</strain>
    </source>
</reference>
<evidence type="ECO:0000313" key="2">
    <source>
        <dbReference type="EMBL" id="CAI2363678.1"/>
    </source>
</evidence>
<feature type="transmembrane region" description="Helical" evidence="1">
    <location>
        <begin position="194"/>
        <end position="219"/>
    </location>
</feature>
<gene>
    <name evidence="2" type="ORF">ECRASSUSDP1_LOCUS5014</name>
</gene>
<organism evidence="2 3">
    <name type="scientific">Euplotes crassus</name>
    <dbReference type="NCBI Taxonomy" id="5936"/>
    <lineage>
        <taxon>Eukaryota</taxon>
        <taxon>Sar</taxon>
        <taxon>Alveolata</taxon>
        <taxon>Ciliophora</taxon>
        <taxon>Intramacronucleata</taxon>
        <taxon>Spirotrichea</taxon>
        <taxon>Hypotrichia</taxon>
        <taxon>Euplotida</taxon>
        <taxon>Euplotidae</taxon>
        <taxon>Moneuplotes</taxon>
    </lineage>
</organism>
<evidence type="ECO:0000313" key="3">
    <source>
        <dbReference type="Proteomes" id="UP001295684"/>
    </source>
</evidence>
<protein>
    <recommendedName>
        <fullName evidence="4">CUB domain-containing protein</fullName>
    </recommendedName>
</protein>
<keyword evidence="1" id="KW-0472">Membrane</keyword>
<keyword evidence="1" id="KW-1133">Transmembrane helix</keyword>
<dbReference type="Proteomes" id="UP001295684">
    <property type="component" value="Unassembled WGS sequence"/>
</dbReference>
<sequence length="346" mass="37511">MLSGVNRDLSSSSSSDCRTCVDNASLNWCTNLENEPEVGQCCSSGDSTGYCSGSSYVCSNSSNISGDNAGLMLCPVDSAYCGTRARNFGQVGIATPIQVSDVPSNSLCTYRLHTTMSNIGKVLISISELNSGSITVLTGKEGEGEYTYSNRMVEGNVRNFTMNEDNNVYIVFVPSAVSNNATIRLASFENSIKISGIILILVVIGSIGFGGFLCIMCILTSRKTYKKINQRRRLLRLRALRARRRNQPREPTLPNSIPVPVIEQPPPITPMQFSIVDTSKPLYSPVPPAPVYVQPSLLPNQPVALYSDPQYARTELGPGNQYMVAPDASFPPMAAPMAPGAYQWHQ</sequence>
<evidence type="ECO:0008006" key="4">
    <source>
        <dbReference type="Google" id="ProtNLM"/>
    </source>
</evidence>